<keyword evidence="3" id="KW-0472">Membrane</keyword>
<organism evidence="4 5">
    <name type="scientific">Tuber magnatum</name>
    <name type="common">white Piedmont truffle</name>
    <dbReference type="NCBI Taxonomy" id="42249"/>
    <lineage>
        <taxon>Eukaryota</taxon>
        <taxon>Fungi</taxon>
        <taxon>Dikarya</taxon>
        <taxon>Ascomycota</taxon>
        <taxon>Pezizomycotina</taxon>
        <taxon>Pezizomycetes</taxon>
        <taxon>Pezizales</taxon>
        <taxon>Tuberaceae</taxon>
        <taxon>Tuber</taxon>
    </lineage>
</organism>
<feature type="region of interest" description="Disordered" evidence="2">
    <location>
        <begin position="93"/>
        <end position="137"/>
    </location>
</feature>
<feature type="compositionally biased region" description="Polar residues" evidence="2">
    <location>
        <begin position="126"/>
        <end position="137"/>
    </location>
</feature>
<evidence type="ECO:0000256" key="1">
    <source>
        <dbReference type="SAM" id="Coils"/>
    </source>
</evidence>
<keyword evidence="5" id="KW-1185">Reference proteome</keyword>
<comment type="caution">
    <text evidence="4">The sequence shown here is derived from an EMBL/GenBank/DDBJ whole genome shotgun (WGS) entry which is preliminary data.</text>
</comment>
<dbReference type="EMBL" id="PYWC01000055">
    <property type="protein sequence ID" value="PWW74872.1"/>
    <property type="molecule type" value="Genomic_DNA"/>
</dbReference>
<name>A0A317SKB5_9PEZI</name>
<keyword evidence="3" id="KW-1133">Transmembrane helix</keyword>
<evidence type="ECO:0000256" key="2">
    <source>
        <dbReference type="SAM" id="MobiDB-lite"/>
    </source>
</evidence>
<keyword evidence="1" id="KW-0175">Coiled coil</keyword>
<evidence type="ECO:0000313" key="5">
    <source>
        <dbReference type="Proteomes" id="UP000246991"/>
    </source>
</evidence>
<dbReference type="Proteomes" id="UP000246991">
    <property type="component" value="Unassembled WGS sequence"/>
</dbReference>
<keyword evidence="3" id="KW-0812">Transmembrane</keyword>
<dbReference type="AlphaFoldDB" id="A0A317SKB5"/>
<feature type="coiled-coil region" evidence="1">
    <location>
        <begin position="49"/>
        <end position="76"/>
    </location>
</feature>
<reference evidence="4 5" key="1">
    <citation type="submission" date="2018-03" db="EMBL/GenBank/DDBJ databases">
        <title>Genomes of Pezizomycetes fungi and the evolution of truffles.</title>
        <authorList>
            <person name="Murat C."/>
            <person name="Payen T."/>
            <person name="Noel B."/>
            <person name="Kuo A."/>
            <person name="Martin F.M."/>
        </authorList>
    </citation>
    <scope>NUCLEOTIDE SEQUENCE [LARGE SCALE GENOMIC DNA]</scope>
    <source>
        <strain evidence="4">091103-1</strain>
    </source>
</reference>
<protein>
    <submittedName>
        <fullName evidence="4">Uncharacterized protein</fullName>
    </submittedName>
</protein>
<feature type="transmembrane region" description="Helical" evidence="3">
    <location>
        <begin position="12"/>
        <end position="41"/>
    </location>
</feature>
<sequence length="137" mass="15431">MFTFADLGYTILGAGFVLLAQLFAPWTLTLIGLLGASILAFKNYTDPVAKAYSEKIEDMKDEIIRTKAKIAVARQDELDREIVRAAQRMVKEMNRHRKRGCNRQENPRSARHSFEWVSPDNEGADPTQTNTASNNEG</sequence>
<feature type="compositionally biased region" description="Basic and acidic residues" evidence="2">
    <location>
        <begin position="105"/>
        <end position="114"/>
    </location>
</feature>
<evidence type="ECO:0000313" key="4">
    <source>
        <dbReference type="EMBL" id="PWW74872.1"/>
    </source>
</evidence>
<gene>
    <name evidence="4" type="ORF">C7212DRAFT_364602</name>
</gene>
<evidence type="ECO:0000256" key="3">
    <source>
        <dbReference type="SAM" id="Phobius"/>
    </source>
</evidence>
<accession>A0A317SKB5</accession>
<proteinExistence type="predicted"/>